<evidence type="ECO:0000313" key="3">
    <source>
        <dbReference type="EMBL" id="KAJ5225015.1"/>
    </source>
</evidence>
<feature type="compositionally biased region" description="Basic and acidic residues" evidence="1">
    <location>
        <begin position="350"/>
        <end position="359"/>
    </location>
</feature>
<dbReference type="PANTHER" id="PTHR39611:SF2">
    <property type="entry name" value="HYDROXYPROLINE-RICH GLYCOPROTEIN DZ-HRGP"/>
    <property type="match status" value="1"/>
</dbReference>
<name>A0A9W9NRX3_9EURO</name>
<feature type="domain" description="DUF7514" evidence="2">
    <location>
        <begin position="39"/>
        <end position="195"/>
    </location>
</feature>
<comment type="caution">
    <text evidence="3">The sequence shown here is derived from an EMBL/GenBank/DDBJ whole genome shotgun (WGS) entry which is preliminary data.</text>
</comment>
<dbReference type="RefSeq" id="XP_058328426.1">
    <property type="nucleotide sequence ID" value="XM_058475536.1"/>
</dbReference>
<reference evidence="3" key="2">
    <citation type="journal article" date="2023" name="IMA Fungus">
        <title>Comparative genomic study of the Penicillium genus elucidates a diverse pangenome and 15 lateral gene transfer events.</title>
        <authorList>
            <person name="Petersen C."/>
            <person name="Sorensen T."/>
            <person name="Nielsen M.R."/>
            <person name="Sondergaard T.E."/>
            <person name="Sorensen J.L."/>
            <person name="Fitzpatrick D.A."/>
            <person name="Frisvad J.C."/>
            <person name="Nielsen K.L."/>
        </authorList>
    </citation>
    <scope>NUCLEOTIDE SEQUENCE</scope>
    <source>
        <strain evidence="3">IBT 19713</strain>
    </source>
</reference>
<proteinExistence type="predicted"/>
<dbReference type="AlphaFoldDB" id="A0A9W9NRX3"/>
<evidence type="ECO:0000256" key="1">
    <source>
        <dbReference type="SAM" id="MobiDB-lite"/>
    </source>
</evidence>
<dbReference type="OrthoDB" id="5420895at2759"/>
<organism evidence="3 4">
    <name type="scientific">Penicillium chermesinum</name>
    <dbReference type="NCBI Taxonomy" id="63820"/>
    <lineage>
        <taxon>Eukaryota</taxon>
        <taxon>Fungi</taxon>
        <taxon>Dikarya</taxon>
        <taxon>Ascomycota</taxon>
        <taxon>Pezizomycotina</taxon>
        <taxon>Eurotiomycetes</taxon>
        <taxon>Eurotiomycetidae</taxon>
        <taxon>Eurotiales</taxon>
        <taxon>Aspergillaceae</taxon>
        <taxon>Penicillium</taxon>
    </lineage>
</organism>
<feature type="region of interest" description="Disordered" evidence="1">
    <location>
        <begin position="236"/>
        <end position="525"/>
    </location>
</feature>
<feature type="compositionally biased region" description="Basic and acidic residues" evidence="1">
    <location>
        <begin position="462"/>
        <end position="477"/>
    </location>
</feature>
<evidence type="ECO:0000259" key="2">
    <source>
        <dbReference type="Pfam" id="PF24355"/>
    </source>
</evidence>
<dbReference type="Pfam" id="PF24355">
    <property type="entry name" value="DUF7514"/>
    <property type="match status" value="1"/>
</dbReference>
<protein>
    <recommendedName>
        <fullName evidence="2">DUF7514 domain-containing protein</fullName>
    </recommendedName>
</protein>
<dbReference type="PANTHER" id="PTHR39611">
    <property type="entry name" value="HYDROXYPROLINE-RICH GLYCOPROTEIN DZ-HRGP-RELATED"/>
    <property type="match status" value="1"/>
</dbReference>
<feature type="compositionally biased region" description="Basic and acidic residues" evidence="1">
    <location>
        <begin position="255"/>
        <end position="265"/>
    </location>
</feature>
<dbReference type="GeneID" id="83202839"/>
<feature type="compositionally biased region" description="Basic and acidic residues" evidence="1">
    <location>
        <begin position="309"/>
        <end position="324"/>
    </location>
</feature>
<dbReference type="EMBL" id="JAPQKS010000005">
    <property type="protein sequence ID" value="KAJ5225015.1"/>
    <property type="molecule type" value="Genomic_DNA"/>
</dbReference>
<feature type="compositionally biased region" description="Acidic residues" evidence="1">
    <location>
        <begin position="335"/>
        <end position="349"/>
    </location>
</feature>
<evidence type="ECO:0000313" key="4">
    <source>
        <dbReference type="Proteomes" id="UP001150941"/>
    </source>
</evidence>
<accession>A0A9W9NRX3</accession>
<dbReference type="Proteomes" id="UP001150941">
    <property type="component" value="Unassembled WGS sequence"/>
</dbReference>
<sequence>MCVPDRPSLPANKSISSPCNALAICDSVCNPAMSSNHWGTLINSDKSPAPLLEQLCLGIAQKIPSLDNGVTADLTPERLAAFYRQVGGNYDPLFLETKSQALSFIYQSLGCFHSLQPADSPYKPPCVPSLLPNGFVRWQTIQILMDPDENWQYLQNALKLWEIADVQGNYFPKELPRGALPSEPDPEMLQWHEGVSKRLKYDYEKRCDWEKKKSQQYSPPNFGDWRYRFNGKEALPDEDEYFSPPHRHSRSRQHSYADPDRESGSHRGHRRRLSSDYPAFTPRRREPSFVPRPDGGRSGLTSPRATSPEPRRDRPMHSRGRERASWYGRPFSPEAESDAQEADEDDTSDDTIHEEELARPRHRHRPRHLSPPSDPRARRHSHDAYTRKPARQFSPDPAYRMSHRTKDFLPPKTRKSTSESTRLYPEERSRSRPRSSIPASGKFRDYTLGGPVSGPPPFSRMAPRDRYPPDPYDDVRWGSHSSGSSSERSRSYGNAGFAPRKSRMVPSHLADDAGYGPSRRVPIYD</sequence>
<reference evidence="3" key="1">
    <citation type="submission" date="2022-11" db="EMBL/GenBank/DDBJ databases">
        <authorList>
            <person name="Petersen C."/>
        </authorList>
    </citation>
    <scope>NUCLEOTIDE SEQUENCE</scope>
    <source>
        <strain evidence="3">IBT 19713</strain>
    </source>
</reference>
<dbReference type="InterPro" id="IPR055936">
    <property type="entry name" value="DUF7514"/>
</dbReference>
<keyword evidence="4" id="KW-1185">Reference proteome</keyword>
<gene>
    <name evidence="3" type="ORF">N7468_006240</name>
</gene>